<keyword evidence="4 8" id="KW-0808">Transferase</keyword>
<accession>A0A1I3VY10</accession>
<keyword evidence="5 8" id="KW-0663">Pyridoxal phosphate</keyword>
<keyword evidence="11" id="KW-0456">Lyase</keyword>
<dbReference type="InterPro" id="IPR000192">
    <property type="entry name" value="Aminotrans_V_dom"/>
</dbReference>
<feature type="domain" description="Aminotransferase class V" evidence="10">
    <location>
        <begin position="408"/>
        <end position="777"/>
    </location>
</feature>
<dbReference type="Gene3D" id="3.90.1150.10">
    <property type="entry name" value="Aspartate Aminotransferase, domain 1"/>
    <property type="match status" value="1"/>
</dbReference>
<dbReference type="InterPro" id="IPR015422">
    <property type="entry name" value="PyrdxlP-dep_Trfase_small"/>
</dbReference>
<dbReference type="NCBIfam" id="TIGR01979">
    <property type="entry name" value="sufS"/>
    <property type="match status" value="1"/>
</dbReference>
<comment type="function">
    <text evidence="8">Catalyzes the removal of elemental sulfur and selenium atoms from L-cysteine, L-cystine, L-selenocysteine, and L-selenocystine to produce L-alanine.</text>
</comment>
<dbReference type="GO" id="GO:0030170">
    <property type="term" value="F:pyridoxal phosphate binding"/>
    <property type="evidence" value="ECO:0007669"/>
    <property type="project" value="UniProtKB-UniRule"/>
</dbReference>
<protein>
    <recommendedName>
        <fullName evidence="3 8">Cysteine desulfurase</fullName>
        <ecNumber evidence="3 8">2.8.1.7</ecNumber>
    </recommendedName>
</protein>
<comment type="cofactor">
    <cofactor evidence="1 7">
        <name>pyridoxal 5'-phosphate</name>
        <dbReference type="ChEBI" id="CHEBI:597326"/>
    </cofactor>
</comment>
<dbReference type="EMBL" id="FOSN01000001">
    <property type="protein sequence ID" value="SFK00019.1"/>
    <property type="molecule type" value="Genomic_DNA"/>
</dbReference>
<organism evidence="11 12">
    <name type="scientific">Methylocapsa palsarum</name>
    <dbReference type="NCBI Taxonomy" id="1612308"/>
    <lineage>
        <taxon>Bacteria</taxon>
        <taxon>Pseudomonadati</taxon>
        <taxon>Pseudomonadota</taxon>
        <taxon>Alphaproteobacteria</taxon>
        <taxon>Hyphomicrobiales</taxon>
        <taxon>Beijerinckiaceae</taxon>
        <taxon>Methylocapsa</taxon>
    </lineage>
</organism>
<name>A0A1I3VY10_9HYPH</name>
<dbReference type="PANTHER" id="PTHR43586:SF8">
    <property type="entry name" value="CYSTEINE DESULFURASE 1, CHLOROPLASTIC"/>
    <property type="match status" value="1"/>
</dbReference>
<evidence type="ECO:0000256" key="5">
    <source>
        <dbReference type="ARBA" id="ARBA00022898"/>
    </source>
</evidence>
<dbReference type="CDD" id="cd06453">
    <property type="entry name" value="SufS_like"/>
    <property type="match status" value="1"/>
</dbReference>
<sequence>MNIPDPRHAAATAPVATPPAPQWGGQGPGVVDPGLIAHLANAFFNGSPGQAVDPQALANHIVTAERAPAPPTSLPGAIGAAAAAPATSAPGAQSLPFVTELPGHPTLSAQAPAQHVPAAGLATGATGLPAGAVESPLPLAGFSGPSIEKGQASPQGSPQGFGSGGFASKGSPASDFPNEASLAAIPHSLGAVTSFVPTTRPSGFPGGLSPSIPLNLASGQGGDALYFLGQGATAPAPLPPIAVPGQFSPVPAPPSGAGFAPSFPYEAPQSGAPHTLAPALAPAPLTPVPALAPSFEQSPAFGDNFPTESDLRPQDLGETASFGSRSGPAGFSHDALPLVPSQVPGETLYFLNDAQTASAPAHADGAAAPQTRALLSSELISGARAFDAHAIKRDFPILREKVHGKPLVWLDNAATTQKPQAVIDRLALFYKTENSNIHRAAHALAARSTDAYEASREKVRRFLGAGSSNEIVFTRGATEAINLVAKTWGRRNIREGDEIVVTWLEHHANIVPWQMLCAETGAVLRVAPVDDSGQILLDEYTALLGPRTRLVSLPQVSNALGTITPAQEMVAIAHRHGACVLVDGAQAVSHMPVDVQALDCDFYVFSGHKVFGPTGIGALYGKPEVLAAMPPWQGGGNMIADVTFEKTIYQPPPGRFEAGTGNIADAVGLGAAIDYLDRIGMGNIAAYEHELLGYLTHGLLGVPGLSIIGTAKEKAGLVSFVLDGCRSEDVGAALDREGVAVRAGHHCAQPILRRFGLETTVRPSLALYNTYDDIDCLVAALHRI</sequence>
<dbReference type="Proteomes" id="UP000198755">
    <property type="component" value="Unassembled WGS sequence"/>
</dbReference>
<feature type="region of interest" description="Disordered" evidence="9">
    <location>
        <begin position="1"/>
        <end position="29"/>
    </location>
</feature>
<evidence type="ECO:0000256" key="9">
    <source>
        <dbReference type="SAM" id="MobiDB-lite"/>
    </source>
</evidence>
<dbReference type="GO" id="GO:0006534">
    <property type="term" value="P:cysteine metabolic process"/>
    <property type="evidence" value="ECO:0007669"/>
    <property type="project" value="UniProtKB-UniRule"/>
</dbReference>
<dbReference type="RefSeq" id="WP_091676112.1">
    <property type="nucleotide sequence ID" value="NZ_FOSN01000001.1"/>
</dbReference>
<dbReference type="OrthoDB" id="9804366at2"/>
<proteinExistence type="inferred from homology"/>
<dbReference type="InterPro" id="IPR010970">
    <property type="entry name" value="Cys_dSase_SufS"/>
</dbReference>
<evidence type="ECO:0000256" key="1">
    <source>
        <dbReference type="ARBA" id="ARBA00001933"/>
    </source>
</evidence>
<feature type="region of interest" description="Disordered" evidence="9">
    <location>
        <begin position="139"/>
        <end position="179"/>
    </location>
</feature>
<dbReference type="PANTHER" id="PTHR43586">
    <property type="entry name" value="CYSTEINE DESULFURASE"/>
    <property type="match status" value="1"/>
</dbReference>
<evidence type="ECO:0000313" key="12">
    <source>
        <dbReference type="Proteomes" id="UP000198755"/>
    </source>
</evidence>
<comment type="catalytic activity">
    <reaction evidence="6 8">
        <text>(sulfur carrier)-H + L-cysteine = (sulfur carrier)-SH + L-alanine</text>
        <dbReference type="Rhea" id="RHEA:43892"/>
        <dbReference type="Rhea" id="RHEA-COMP:14737"/>
        <dbReference type="Rhea" id="RHEA-COMP:14739"/>
        <dbReference type="ChEBI" id="CHEBI:29917"/>
        <dbReference type="ChEBI" id="CHEBI:35235"/>
        <dbReference type="ChEBI" id="CHEBI:57972"/>
        <dbReference type="ChEBI" id="CHEBI:64428"/>
        <dbReference type="EC" id="2.8.1.7"/>
    </reaction>
</comment>
<evidence type="ECO:0000256" key="2">
    <source>
        <dbReference type="ARBA" id="ARBA00010447"/>
    </source>
</evidence>
<dbReference type="STRING" id="1612308.SAMN05444581_101194"/>
<dbReference type="Gene3D" id="3.40.640.10">
    <property type="entry name" value="Type I PLP-dependent aspartate aminotransferase-like (Major domain)"/>
    <property type="match status" value="1"/>
</dbReference>
<dbReference type="PROSITE" id="PS00595">
    <property type="entry name" value="AA_TRANSFER_CLASS_5"/>
    <property type="match status" value="1"/>
</dbReference>
<comment type="similarity">
    <text evidence="2 8">Belongs to the class-V pyridoxal-phosphate-dependent aminotransferase family. Csd subfamily.</text>
</comment>
<dbReference type="InterPro" id="IPR015421">
    <property type="entry name" value="PyrdxlP-dep_Trfase_major"/>
</dbReference>
<dbReference type="AlphaFoldDB" id="A0A1I3VY10"/>
<evidence type="ECO:0000256" key="6">
    <source>
        <dbReference type="ARBA" id="ARBA00050776"/>
    </source>
</evidence>
<dbReference type="InterPro" id="IPR020578">
    <property type="entry name" value="Aminotrans_V_PyrdxlP_BS"/>
</dbReference>
<gene>
    <name evidence="11" type="ORF">SAMN05444581_101194</name>
</gene>
<dbReference type="NCBIfam" id="NF041166">
    <property type="entry name" value="f2_encap_cargo1"/>
    <property type="match status" value="1"/>
</dbReference>
<evidence type="ECO:0000313" key="11">
    <source>
        <dbReference type="EMBL" id="SFK00019.1"/>
    </source>
</evidence>
<dbReference type="SUPFAM" id="SSF53383">
    <property type="entry name" value="PLP-dependent transferases"/>
    <property type="match status" value="1"/>
</dbReference>
<evidence type="ECO:0000259" key="10">
    <source>
        <dbReference type="Pfam" id="PF00266"/>
    </source>
</evidence>
<dbReference type="GO" id="GO:0031071">
    <property type="term" value="F:cysteine desulfurase activity"/>
    <property type="evidence" value="ECO:0007669"/>
    <property type="project" value="UniProtKB-UniRule"/>
</dbReference>
<dbReference type="GO" id="GO:0016829">
    <property type="term" value="F:lyase activity"/>
    <property type="evidence" value="ECO:0007669"/>
    <property type="project" value="UniProtKB-KW"/>
</dbReference>
<evidence type="ECO:0000256" key="7">
    <source>
        <dbReference type="RuleBase" id="RU004504"/>
    </source>
</evidence>
<feature type="region of interest" description="Disordered" evidence="9">
    <location>
        <begin position="291"/>
        <end position="327"/>
    </location>
</feature>
<dbReference type="EC" id="2.8.1.7" evidence="3 8"/>
<evidence type="ECO:0000256" key="8">
    <source>
        <dbReference type="RuleBase" id="RU004506"/>
    </source>
</evidence>
<dbReference type="Pfam" id="PF00266">
    <property type="entry name" value="Aminotran_5"/>
    <property type="match status" value="1"/>
</dbReference>
<dbReference type="InterPro" id="IPR015424">
    <property type="entry name" value="PyrdxlP-dep_Trfase"/>
</dbReference>
<keyword evidence="12" id="KW-1185">Reference proteome</keyword>
<feature type="region of interest" description="Disordered" evidence="9">
    <location>
        <begin position="261"/>
        <end position="280"/>
    </location>
</feature>
<reference evidence="11 12" key="1">
    <citation type="submission" date="2016-10" db="EMBL/GenBank/DDBJ databases">
        <authorList>
            <person name="de Groot N.N."/>
        </authorList>
    </citation>
    <scope>NUCLEOTIDE SEQUENCE [LARGE SCALE GENOMIC DNA]</scope>
    <source>
        <strain evidence="11 12">NE2</strain>
    </source>
</reference>
<evidence type="ECO:0000256" key="3">
    <source>
        <dbReference type="ARBA" id="ARBA00012239"/>
    </source>
</evidence>
<evidence type="ECO:0000256" key="4">
    <source>
        <dbReference type="ARBA" id="ARBA00022679"/>
    </source>
</evidence>